<organism evidence="1">
    <name type="scientific">Arundo donax</name>
    <name type="common">Giant reed</name>
    <name type="synonym">Donax arundinaceus</name>
    <dbReference type="NCBI Taxonomy" id="35708"/>
    <lineage>
        <taxon>Eukaryota</taxon>
        <taxon>Viridiplantae</taxon>
        <taxon>Streptophyta</taxon>
        <taxon>Embryophyta</taxon>
        <taxon>Tracheophyta</taxon>
        <taxon>Spermatophyta</taxon>
        <taxon>Magnoliopsida</taxon>
        <taxon>Liliopsida</taxon>
        <taxon>Poales</taxon>
        <taxon>Poaceae</taxon>
        <taxon>PACMAD clade</taxon>
        <taxon>Arundinoideae</taxon>
        <taxon>Arundineae</taxon>
        <taxon>Arundo</taxon>
    </lineage>
</organism>
<evidence type="ECO:0000313" key="1">
    <source>
        <dbReference type="EMBL" id="JAE02871.1"/>
    </source>
</evidence>
<sequence>MNKESRPPCSYYLKQLKVHCSLKTEALSVVTSTQCQLHMYLICTNSNGFSRITLQQSFQNQTCSSSLDDQALQKEGS</sequence>
<accession>A0A0A9EYA3</accession>
<reference evidence="1" key="1">
    <citation type="submission" date="2014-09" db="EMBL/GenBank/DDBJ databases">
        <authorList>
            <person name="Magalhaes I.L.F."/>
            <person name="Oliveira U."/>
            <person name="Santos F.R."/>
            <person name="Vidigal T.H.D.A."/>
            <person name="Brescovit A.D."/>
            <person name="Santos A.J."/>
        </authorList>
    </citation>
    <scope>NUCLEOTIDE SEQUENCE</scope>
    <source>
        <tissue evidence="1">Shoot tissue taken approximately 20 cm above the soil surface</tissue>
    </source>
</reference>
<name>A0A0A9EYA3_ARUDO</name>
<dbReference type="AlphaFoldDB" id="A0A0A9EYA3"/>
<proteinExistence type="predicted"/>
<dbReference type="EMBL" id="GBRH01195025">
    <property type="protein sequence ID" value="JAE02871.1"/>
    <property type="molecule type" value="Transcribed_RNA"/>
</dbReference>
<reference evidence="1" key="2">
    <citation type="journal article" date="2015" name="Data Brief">
        <title>Shoot transcriptome of the giant reed, Arundo donax.</title>
        <authorList>
            <person name="Barrero R.A."/>
            <person name="Guerrero F.D."/>
            <person name="Moolhuijzen P."/>
            <person name="Goolsby J.A."/>
            <person name="Tidwell J."/>
            <person name="Bellgard S.E."/>
            <person name="Bellgard M.I."/>
        </authorList>
    </citation>
    <scope>NUCLEOTIDE SEQUENCE</scope>
    <source>
        <tissue evidence="1">Shoot tissue taken approximately 20 cm above the soil surface</tissue>
    </source>
</reference>
<protein>
    <submittedName>
        <fullName evidence="1">Uncharacterized protein</fullName>
    </submittedName>
</protein>